<organism evidence="2 3">
    <name type="scientific">Peronospora matthiolae</name>
    <dbReference type="NCBI Taxonomy" id="2874970"/>
    <lineage>
        <taxon>Eukaryota</taxon>
        <taxon>Sar</taxon>
        <taxon>Stramenopiles</taxon>
        <taxon>Oomycota</taxon>
        <taxon>Peronosporomycetes</taxon>
        <taxon>Peronosporales</taxon>
        <taxon>Peronosporaceae</taxon>
        <taxon>Peronospora</taxon>
    </lineage>
</organism>
<dbReference type="InterPro" id="IPR036812">
    <property type="entry name" value="NAD(P)_OxRdtase_dom_sf"/>
</dbReference>
<dbReference type="Gene3D" id="3.20.20.100">
    <property type="entry name" value="NADP-dependent oxidoreductase domain"/>
    <property type="match status" value="1"/>
</dbReference>
<evidence type="ECO:0000259" key="1">
    <source>
        <dbReference type="Pfam" id="PF00248"/>
    </source>
</evidence>
<sequence length="497" mass="55562">MIRTVHHNVWTVQCARLHIGRATALATNDFVRRSPYNDPNSGSKLRASAPGVDAQWLHVGPRGIGSSDMWAKDMPRINMSNALMASYTSNFIQTAVNPVLATRDPSDKQAYVEALVLNETMQDAHIPRECFVISTLIGSNVLQATHNAKPEERLTKEYVEKGVAMTRQELDVETVDHVVCQIPEELLARRPEKQREVMDKLKGTCDVLEAMCDKGTVQSYGFSLPMVVESSQLLEELVDKTLTPLSEQFGRFASLQLSQHVGSALFPLPESVMQFRTEREMFFIGDRPLEAMLSSGNPFHLKTYETMSGEEVALQLKTAFNFAIAVEEKYAKTIRPENEHPDLPSTEEVAWAHVLANQCSQFDNLQVWIYVRETQIAPRLDATLKQLNKHKETKELGFAYLMAMKQLLKYFTKSVELEAAARSTELMAAWKEEKGLLPSDSITIEEVAVMAALSAGMDIALLGEQLPASSSLPFTEKFSFGQLQQAARLAKPHFIVA</sequence>
<protein>
    <recommendedName>
        <fullName evidence="1">NADP-dependent oxidoreductase domain-containing protein</fullName>
    </recommendedName>
</protein>
<name>A0AAV1U806_9STRA</name>
<proteinExistence type="predicted"/>
<dbReference type="InterPro" id="IPR023210">
    <property type="entry name" value="NADP_OxRdtase_dom"/>
</dbReference>
<reference evidence="2" key="1">
    <citation type="submission" date="2024-01" db="EMBL/GenBank/DDBJ databases">
        <authorList>
            <person name="Webb A."/>
        </authorList>
    </citation>
    <scope>NUCLEOTIDE SEQUENCE</scope>
    <source>
        <strain evidence="2">Pm1</strain>
    </source>
</reference>
<dbReference type="Pfam" id="PF00248">
    <property type="entry name" value="Aldo_ket_red"/>
    <property type="match status" value="1"/>
</dbReference>
<dbReference type="AlphaFoldDB" id="A0AAV1U806"/>
<evidence type="ECO:0000313" key="2">
    <source>
        <dbReference type="EMBL" id="CAK7929707.1"/>
    </source>
</evidence>
<evidence type="ECO:0000313" key="3">
    <source>
        <dbReference type="Proteomes" id="UP001162060"/>
    </source>
</evidence>
<dbReference type="EMBL" id="CAKLBY020000153">
    <property type="protein sequence ID" value="CAK7929707.1"/>
    <property type="molecule type" value="Genomic_DNA"/>
</dbReference>
<comment type="caution">
    <text evidence="2">The sequence shown here is derived from an EMBL/GenBank/DDBJ whole genome shotgun (WGS) entry which is preliminary data.</text>
</comment>
<accession>A0AAV1U806</accession>
<feature type="domain" description="NADP-dependent oxidoreductase" evidence="1">
    <location>
        <begin position="110"/>
        <end position="226"/>
    </location>
</feature>
<dbReference type="SUPFAM" id="SSF51430">
    <property type="entry name" value="NAD(P)-linked oxidoreductase"/>
    <property type="match status" value="1"/>
</dbReference>
<gene>
    <name evidence="2" type="ORF">PM001_LOCUS14857</name>
</gene>
<dbReference type="Proteomes" id="UP001162060">
    <property type="component" value="Unassembled WGS sequence"/>
</dbReference>